<dbReference type="AlphaFoldDB" id="A0A444W1F1"/>
<dbReference type="OrthoDB" id="9765926at2"/>
<comment type="caution">
    <text evidence="3">The sequence shown here is derived from an EMBL/GenBank/DDBJ whole genome shotgun (WGS) entry which is preliminary data.</text>
</comment>
<dbReference type="RefSeq" id="WP_129746304.1">
    <property type="nucleotide sequence ID" value="NZ_JUIV01000003.1"/>
</dbReference>
<dbReference type="InterPro" id="IPR013783">
    <property type="entry name" value="Ig-like_fold"/>
</dbReference>
<sequence length="1266" mass="138038">MKHKLLFIVLLFTRFAFSQQEAGNWYFGRNAGIKFHPDGSVTTLTDGQLNTDEGCASLSNSNGDLLFYTDGVTIWNRNHQVMLNGADLMGHSSSTQSATIVPKPGYSNLFYVFTLDYEVHPNGFRYSIVDINLDGGLGAVTSDKNVLIYTPSDEKLSIVKHKNGVDFWVVTHGWNSNTFYSYLLSSSGLSASPVTSNVGLFVGGSKENVWGYMKISPDGSKLAICHALQNFELLDFDNATGLVSNPLVLRTGDGMYSVEFSPNSAVLYLSVTNPSPYKVIQYDLTSSNIVGSAFTTLIPSIFPCALQLGPNGKIYIAEYGKLKLGVINNPNTTGVGCDLQMDAVDLAGRMCNMGLPPFVSSFFFNPEIQLTNSCSNQNTQFTLIDAQNITSANWSFGDGNRSTDLSPTHTYATAGTYTVSVTATGTRGSVVKTRDVIISAVPTATKPQDLLICDANNDGLHTFDLRTQDTAVLNGQDPNLFTVNYFANNVAIASPGSYINTVPYQKETITAEVANKVNGECKSSTAFNIDVFDIPLPNLPTVIPNLTSCDNSSVGTDTDGKVIFDLTLRATAILNGQSSSQFVISYFKDAALTQAIASPNAYQNTIASETIFIKVVNKDNPDCKAATSFKLEVFALPLITSVVNLKQCDDDIDGFSVFNLEEAIVKITSNSANETITFYKTLADAQNNSNPILNPTTYRNQTVSTDKVYVRVENINDCYRIAELNLIVSTTQIPSTYSKVFVQCDDAVLGTNKDGVAAFDFSSVTTEIKAIFPSGQLLGISYYQNLEDALAEKNAISDISNYRNTSSPNSQKIFIRVDSRLNNDCLGLGGYITLRVEPVPVPQNLKKIHCDDDQDGLYGFDTSTIERELLNGLTNVTVSYLDQNNNPLSSPLPNPFSTGSQIVKVILTNNTATACSFNSTITFVVDDLPEVFAIDPVLTTVCDDESDPVKQDGKYAFDTSSFEAALLGGQTGMIVKYYDANNNLLASPLPNPFLTSSQNVKVEVINPNSTTCSAATFINFIVNPVPKINLKGEELVCSNLPTFTKQIDAGLLDLSLVNNYSYAWFFNGILISDQTSYSLTVNKEGTFTVQVTDKQTNCSRIRTIKVSASDIASNIIAVVDQSNTISVSATGNGDYVYALDDQNGDYQTGNTFENVHAGIHTVYIKDLNGCGTVPKEVPVFGIPNFFTPNHDSYNDYWNIEGVDPVSNSKTTIEIFDRYGKLLKQITPLGQGWDGTYLGSQMPADDYWYVIKLEDNRIFKGHFALKR</sequence>
<accession>A0A444W1F1</accession>
<feature type="chain" id="PRO_5019392683" evidence="1">
    <location>
        <begin position="19"/>
        <end position="1266"/>
    </location>
</feature>
<dbReference type="PROSITE" id="PS50093">
    <property type="entry name" value="PKD"/>
    <property type="match status" value="1"/>
</dbReference>
<dbReference type="SMART" id="SM00089">
    <property type="entry name" value="PKD"/>
    <property type="match status" value="2"/>
</dbReference>
<gene>
    <name evidence="3" type="ORF">NU08_1263</name>
</gene>
<evidence type="ECO:0000256" key="1">
    <source>
        <dbReference type="SAM" id="SignalP"/>
    </source>
</evidence>
<dbReference type="InterPro" id="IPR000601">
    <property type="entry name" value="PKD_dom"/>
</dbReference>
<dbReference type="Proteomes" id="UP000290433">
    <property type="component" value="Unassembled WGS sequence"/>
</dbReference>
<feature type="signal peptide" evidence="1">
    <location>
        <begin position="1"/>
        <end position="18"/>
    </location>
</feature>
<dbReference type="NCBIfam" id="TIGR04131">
    <property type="entry name" value="Bac_Flav_CTERM"/>
    <property type="match status" value="1"/>
</dbReference>
<dbReference type="InterPro" id="IPR022409">
    <property type="entry name" value="PKD/Chitinase_dom"/>
</dbReference>
<dbReference type="CDD" id="cd00146">
    <property type="entry name" value="PKD"/>
    <property type="match status" value="1"/>
</dbReference>
<reference evidence="3 4" key="1">
    <citation type="submission" date="2014-12" db="EMBL/GenBank/DDBJ databases">
        <title>Genome sequence of Flavobacterium anhuiense RCM74.</title>
        <authorList>
            <person name="Kim J.F."/>
            <person name="Song J.Y."/>
            <person name="Kwak M.-J."/>
            <person name="Lee S.-W."/>
        </authorList>
    </citation>
    <scope>NUCLEOTIDE SEQUENCE [LARGE SCALE GENOMIC DNA]</scope>
    <source>
        <strain evidence="3 4">RCM74</strain>
    </source>
</reference>
<evidence type="ECO:0000313" key="3">
    <source>
        <dbReference type="EMBL" id="RYJ39594.1"/>
    </source>
</evidence>
<dbReference type="InterPro" id="IPR035986">
    <property type="entry name" value="PKD_dom_sf"/>
</dbReference>
<dbReference type="Pfam" id="PF13585">
    <property type="entry name" value="CHU_C"/>
    <property type="match status" value="1"/>
</dbReference>
<evidence type="ECO:0000259" key="2">
    <source>
        <dbReference type="PROSITE" id="PS50093"/>
    </source>
</evidence>
<dbReference type="EMBL" id="JUIV01000003">
    <property type="protein sequence ID" value="RYJ39594.1"/>
    <property type="molecule type" value="Genomic_DNA"/>
</dbReference>
<proteinExistence type="predicted"/>
<feature type="domain" description="PKD" evidence="2">
    <location>
        <begin position="376"/>
        <end position="445"/>
    </location>
</feature>
<dbReference type="Pfam" id="PF18911">
    <property type="entry name" value="PKD_4"/>
    <property type="match status" value="1"/>
</dbReference>
<evidence type="ECO:0000313" key="4">
    <source>
        <dbReference type="Proteomes" id="UP000290433"/>
    </source>
</evidence>
<keyword evidence="1" id="KW-0732">Signal</keyword>
<dbReference type="InterPro" id="IPR026341">
    <property type="entry name" value="T9SS_type_B"/>
</dbReference>
<name>A0A444W1F1_9FLAO</name>
<organism evidence="3 4">
    <name type="scientific">Flavobacterium anhuiense</name>
    <dbReference type="NCBI Taxonomy" id="459526"/>
    <lineage>
        <taxon>Bacteria</taxon>
        <taxon>Pseudomonadati</taxon>
        <taxon>Bacteroidota</taxon>
        <taxon>Flavobacteriia</taxon>
        <taxon>Flavobacteriales</taxon>
        <taxon>Flavobacteriaceae</taxon>
        <taxon>Flavobacterium</taxon>
    </lineage>
</organism>
<dbReference type="Gene3D" id="2.60.40.10">
    <property type="entry name" value="Immunoglobulins"/>
    <property type="match status" value="1"/>
</dbReference>
<dbReference type="SUPFAM" id="SSF49299">
    <property type="entry name" value="PKD domain"/>
    <property type="match status" value="1"/>
</dbReference>
<dbReference type="SUPFAM" id="SSF75011">
    <property type="entry name" value="3-carboxy-cis,cis-mucoante lactonizing enzyme"/>
    <property type="match status" value="1"/>
</dbReference>
<protein>
    <submittedName>
        <fullName evidence="3">Secreted protein containing PKD domain</fullName>
    </submittedName>
</protein>